<dbReference type="RefSeq" id="WP_136407467.1">
    <property type="nucleotide sequence ID" value="NZ_JARXRQ010000012.1"/>
</dbReference>
<dbReference type="EMBL" id="SSWX01000023">
    <property type="protein sequence ID" value="THJ31442.1"/>
    <property type="molecule type" value="Genomic_DNA"/>
</dbReference>
<name>A0A4V3YWI8_9BURK</name>
<evidence type="ECO:0000313" key="2">
    <source>
        <dbReference type="Proteomes" id="UP000306236"/>
    </source>
</evidence>
<proteinExistence type="predicted"/>
<reference evidence="1 2" key="1">
    <citation type="submission" date="2019-04" db="EMBL/GenBank/DDBJ databases">
        <title>Lampropedia sp YIM MLB12 draf genome.</title>
        <authorList>
            <person name="Wang Y.-X."/>
        </authorList>
    </citation>
    <scope>NUCLEOTIDE SEQUENCE [LARGE SCALE GENOMIC DNA]</scope>
    <source>
        <strain evidence="1 2">YIM MLB12</strain>
    </source>
</reference>
<evidence type="ECO:0000313" key="1">
    <source>
        <dbReference type="EMBL" id="THJ31442.1"/>
    </source>
</evidence>
<comment type="caution">
    <text evidence="1">The sequence shown here is derived from an EMBL/GenBank/DDBJ whole genome shotgun (WGS) entry which is preliminary data.</text>
</comment>
<organism evidence="1 2">
    <name type="scientific">Lampropedia aestuarii</name>
    <dbReference type="NCBI Taxonomy" id="2562762"/>
    <lineage>
        <taxon>Bacteria</taxon>
        <taxon>Pseudomonadati</taxon>
        <taxon>Pseudomonadota</taxon>
        <taxon>Betaproteobacteria</taxon>
        <taxon>Burkholderiales</taxon>
        <taxon>Comamonadaceae</taxon>
        <taxon>Lampropedia</taxon>
    </lineage>
</organism>
<gene>
    <name evidence="1" type="ORF">E8K88_14875</name>
</gene>
<accession>A0A4V3YWI8</accession>
<protein>
    <submittedName>
        <fullName evidence="1">Uncharacterized protein</fullName>
    </submittedName>
</protein>
<dbReference type="AlphaFoldDB" id="A0A4V3YWI8"/>
<keyword evidence="2" id="KW-1185">Reference proteome</keyword>
<sequence length="67" mass="7722">MMVLPTAMVHDWRSPLHLQTINSLCQPAWFMDAVCRIHYYLIDWQTPDGVCAPFSLLLAFETAKETP</sequence>
<dbReference type="Proteomes" id="UP000306236">
    <property type="component" value="Unassembled WGS sequence"/>
</dbReference>